<dbReference type="InterPro" id="IPR058792">
    <property type="entry name" value="Beta-barrel_RND_2"/>
</dbReference>
<dbReference type="Pfam" id="PF25954">
    <property type="entry name" value="Beta-barrel_RND_2"/>
    <property type="match status" value="1"/>
</dbReference>
<proteinExistence type="predicted"/>
<feature type="domain" description="CusB-like barrel-sandwich hybrid" evidence="3">
    <location>
        <begin position="81"/>
        <end position="194"/>
    </location>
</feature>
<feature type="chain" id="PRO_5046627185" evidence="2">
    <location>
        <begin position="20"/>
        <end position="351"/>
    </location>
</feature>
<dbReference type="InterPro" id="IPR058790">
    <property type="entry name" value="BSH_CusB"/>
</dbReference>
<dbReference type="PANTHER" id="PTHR30097:SF15">
    <property type="entry name" value="CATION EFFLUX SYSTEM PROTEIN CUSB"/>
    <property type="match status" value="1"/>
</dbReference>
<gene>
    <name evidence="5" type="ORF">PGH07_10045</name>
</gene>
<dbReference type="InterPro" id="IPR051909">
    <property type="entry name" value="MFP_Cation_Efflux"/>
</dbReference>
<dbReference type="Gene3D" id="2.40.30.170">
    <property type="match status" value="1"/>
</dbReference>
<dbReference type="Gene3D" id="2.40.420.20">
    <property type="match status" value="1"/>
</dbReference>
<accession>A0ABT7R092</accession>
<feature type="domain" description="CusB-like beta-barrel" evidence="4">
    <location>
        <begin position="200"/>
        <end position="275"/>
    </location>
</feature>
<reference evidence="5" key="1">
    <citation type="submission" date="2023-01" db="EMBL/GenBank/DDBJ databases">
        <title>Sulfurovum sp. zt1-1 genome assembly.</title>
        <authorList>
            <person name="Wang J."/>
        </authorList>
    </citation>
    <scope>NUCLEOTIDE SEQUENCE</scope>
    <source>
        <strain evidence="5">Zt1-1</strain>
    </source>
</reference>
<evidence type="ECO:0000256" key="1">
    <source>
        <dbReference type="ARBA" id="ARBA00022448"/>
    </source>
</evidence>
<evidence type="ECO:0000259" key="4">
    <source>
        <dbReference type="Pfam" id="PF25954"/>
    </source>
</evidence>
<protein>
    <submittedName>
        <fullName evidence="5">Efflux RND transporter periplasmic adaptor subunit</fullName>
    </submittedName>
</protein>
<dbReference type="Pfam" id="PF25919">
    <property type="entry name" value="BSH_CusB"/>
    <property type="match status" value="1"/>
</dbReference>
<comment type="caution">
    <text evidence="5">The sequence shown here is derived from an EMBL/GenBank/DDBJ whole genome shotgun (WGS) entry which is preliminary data.</text>
</comment>
<keyword evidence="1" id="KW-0813">Transport</keyword>
<evidence type="ECO:0000256" key="2">
    <source>
        <dbReference type="SAM" id="SignalP"/>
    </source>
</evidence>
<dbReference type="Proteomes" id="UP001169069">
    <property type="component" value="Unassembled WGS sequence"/>
</dbReference>
<organism evidence="5 6">
    <name type="scientific">Sulfurovum zhangzhouensis</name>
    <dbReference type="NCBI Taxonomy" id="3019067"/>
    <lineage>
        <taxon>Bacteria</taxon>
        <taxon>Pseudomonadati</taxon>
        <taxon>Campylobacterota</taxon>
        <taxon>Epsilonproteobacteria</taxon>
        <taxon>Campylobacterales</taxon>
        <taxon>Sulfurovaceae</taxon>
        <taxon>Sulfurovum</taxon>
    </lineage>
</organism>
<evidence type="ECO:0000259" key="3">
    <source>
        <dbReference type="Pfam" id="PF25919"/>
    </source>
</evidence>
<dbReference type="RefSeq" id="WP_289414340.1">
    <property type="nucleotide sequence ID" value="NZ_JAQIBD010000004.1"/>
</dbReference>
<keyword evidence="6" id="KW-1185">Reference proteome</keyword>
<dbReference type="PANTHER" id="PTHR30097">
    <property type="entry name" value="CATION EFFLUX SYSTEM PROTEIN CUSB"/>
    <property type="match status" value="1"/>
</dbReference>
<name>A0ABT7R092_9BACT</name>
<sequence>MYRSLIILIMFTLTFSMQAEELKQTPEKTSEKPREQIQPTVSQLFNVTTVKVKKGSIAPKKTYYGYVVADDALMTDIVAWYSGFVEMLYTNQRYQRVNKGEALAKVYAPEVYKAKQDYLNSLRFGDKHPSPEMIKSARDKLELLGVDPKEIVSIEQTRRVDTMTTIYAPVSGWIVEKHINNGSAFKTMNTLFTIVDLEHVWVEMKLYQDDLENLKELNHFTIKIKGINNTFQAKKSLLYPMINPKESTATLRLTLQNPNDILMPGMYATISAAASQSTQLLIPRTAAIRKNGSWYAFLATEFKGEYEPVKIELKPLDDQYFIVTQGLDEGESIVNNALFMMDSDAQINSLY</sequence>
<dbReference type="SUPFAM" id="SSF111369">
    <property type="entry name" value="HlyD-like secretion proteins"/>
    <property type="match status" value="1"/>
</dbReference>
<feature type="signal peptide" evidence="2">
    <location>
        <begin position="1"/>
        <end position="19"/>
    </location>
</feature>
<dbReference type="EMBL" id="JAQIBD010000004">
    <property type="protein sequence ID" value="MDM5272520.1"/>
    <property type="molecule type" value="Genomic_DNA"/>
</dbReference>
<evidence type="ECO:0000313" key="6">
    <source>
        <dbReference type="Proteomes" id="UP001169069"/>
    </source>
</evidence>
<evidence type="ECO:0000313" key="5">
    <source>
        <dbReference type="EMBL" id="MDM5272520.1"/>
    </source>
</evidence>
<keyword evidence="2" id="KW-0732">Signal</keyword>